<dbReference type="Pfam" id="PF07883">
    <property type="entry name" value="Cupin_2"/>
    <property type="match status" value="1"/>
</dbReference>
<dbReference type="GO" id="GO:0003677">
    <property type="term" value="F:DNA binding"/>
    <property type="evidence" value="ECO:0007669"/>
    <property type="project" value="UniProtKB-KW"/>
</dbReference>
<reference evidence="3 4" key="1">
    <citation type="submission" date="2018-08" db="EMBL/GenBank/DDBJ databases">
        <title>Recombination of ecologically and evolutionarily significant loci maintains genetic cohesion in the Pseudomonas syringae species complex.</title>
        <authorList>
            <person name="Dillon M."/>
            <person name="Thakur S."/>
            <person name="Almeida R.N.D."/>
            <person name="Weir B.S."/>
            <person name="Guttman D.S."/>
        </authorList>
    </citation>
    <scope>NUCLEOTIDE SEQUENCE [LARGE SCALE GENOMIC DNA]</scope>
    <source>
        <strain evidence="3 4">ICMP 4330</strain>
    </source>
</reference>
<organism evidence="3 4">
    <name type="scientific">Pseudomonas syringae pv. delphinii</name>
    <dbReference type="NCBI Taxonomy" id="192088"/>
    <lineage>
        <taxon>Bacteria</taxon>
        <taxon>Pseudomonadati</taxon>
        <taxon>Pseudomonadota</taxon>
        <taxon>Gammaproteobacteria</taxon>
        <taxon>Pseudomonadales</taxon>
        <taxon>Pseudomonadaceae</taxon>
        <taxon>Pseudomonas</taxon>
    </lineage>
</organism>
<dbReference type="AlphaFoldDB" id="A0A0P9Q396"/>
<dbReference type="InterPro" id="IPR010982">
    <property type="entry name" value="Lambda_DNA-bd_dom_sf"/>
</dbReference>
<evidence type="ECO:0000313" key="4">
    <source>
        <dbReference type="Proteomes" id="UP000267908"/>
    </source>
</evidence>
<dbReference type="Gene3D" id="2.60.120.10">
    <property type="entry name" value="Jelly Rolls"/>
    <property type="match status" value="1"/>
</dbReference>
<proteinExistence type="predicted"/>
<dbReference type="CDD" id="cd00093">
    <property type="entry name" value="HTH_XRE"/>
    <property type="match status" value="1"/>
</dbReference>
<accession>A0A0P9Q396</accession>
<dbReference type="GO" id="GO:0003700">
    <property type="term" value="F:DNA-binding transcription factor activity"/>
    <property type="evidence" value="ECO:0007669"/>
    <property type="project" value="TreeGrafter"/>
</dbReference>
<dbReference type="EMBL" id="RBQG01000014">
    <property type="protein sequence ID" value="RMP18771.1"/>
    <property type="molecule type" value="Genomic_DNA"/>
</dbReference>
<dbReference type="InterPro" id="IPR050807">
    <property type="entry name" value="TransReg_Diox_bact_type"/>
</dbReference>
<dbReference type="PANTHER" id="PTHR46797:SF11">
    <property type="entry name" value="HTH-TYPE TRANSCRIPTIONAL REGULATOR PUUR"/>
    <property type="match status" value="1"/>
</dbReference>
<evidence type="ECO:0000259" key="2">
    <source>
        <dbReference type="PROSITE" id="PS50943"/>
    </source>
</evidence>
<evidence type="ECO:0000256" key="1">
    <source>
        <dbReference type="ARBA" id="ARBA00023125"/>
    </source>
</evidence>
<dbReference type="PROSITE" id="PS50943">
    <property type="entry name" value="HTH_CROC1"/>
    <property type="match status" value="1"/>
</dbReference>
<dbReference type="InterPro" id="IPR014710">
    <property type="entry name" value="RmlC-like_jellyroll"/>
</dbReference>
<dbReference type="Pfam" id="PF01381">
    <property type="entry name" value="HTH_3"/>
    <property type="match status" value="1"/>
</dbReference>
<feature type="domain" description="HTH cro/C1-type" evidence="2">
    <location>
        <begin position="46"/>
        <end position="100"/>
    </location>
</feature>
<dbReference type="InterPro" id="IPR011051">
    <property type="entry name" value="RmlC_Cupin_sf"/>
</dbReference>
<sequence>MSVAGKRDLISGFAALGNGRSIAPGRCLIHRIFFSHKATMDTGARLKLVRESYKLSQRELARRSGVTNATISLIEQNRVSPSISSLKKLLEGIPMTLADFFTFDQPPGQDQYVFRAGDQPDLGRNGVRLLLVGATLPSRQMRFLREQYAPGADSGEEPIVHSEGEECGLVTRGTVELTINGQVNILGPGDGYYFPTTLPHRFRNIGQDEAEIISSNTPANF</sequence>
<dbReference type="SUPFAM" id="SSF47413">
    <property type="entry name" value="lambda repressor-like DNA-binding domains"/>
    <property type="match status" value="1"/>
</dbReference>
<keyword evidence="1 3" id="KW-0238">DNA-binding</keyword>
<dbReference type="GO" id="GO:0005829">
    <property type="term" value="C:cytosol"/>
    <property type="evidence" value="ECO:0007669"/>
    <property type="project" value="TreeGrafter"/>
</dbReference>
<dbReference type="SUPFAM" id="SSF51182">
    <property type="entry name" value="RmlC-like cupins"/>
    <property type="match status" value="1"/>
</dbReference>
<dbReference type="Proteomes" id="UP000267908">
    <property type="component" value="Unassembled WGS sequence"/>
</dbReference>
<dbReference type="InterPro" id="IPR013096">
    <property type="entry name" value="Cupin_2"/>
</dbReference>
<gene>
    <name evidence="3" type="ORF">ALQ28_04528</name>
</gene>
<dbReference type="CDD" id="cd02209">
    <property type="entry name" value="cupin_XRE_C"/>
    <property type="match status" value="1"/>
</dbReference>
<dbReference type="SMART" id="SM00530">
    <property type="entry name" value="HTH_XRE"/>
    <property type="match status" value="1"/>
</dbReference>
<protein>
    <submittedName>
        <fullName evidence="3">DNA-binding protein</fullName>
    </submittedName>
</protein>
<dbReference type="InterPro" id="IPR001387">
    <property type="entry name" value="Cro/C1-type_HTH"/>
</dbReference>
<name>A0A0P9Q396_9PSED</name>
<comment type="caution">
    <text evidence="3">The sequence shown here is derived from an EMBL/GenBank/DDBJ whole genome shotgun (WGS) entry which is preliminary data.</text>
</comment>
<dbReference type="Gene3D" id="1.10.260.40">
    <property type="entry name" value="lambda repressor-like DNA-binding domains"/>
    <property type="match status" value="1"/>
</dbReference>
<evidence type="ECO:0000313" key="3">
    <source>
        <dbReference type="EMBL" id="RMP18771.1"/>
    </source>
</evidence>
<dbReference type="PANTHER" id="PTHR46797">
    <property type="entry name" value="HTH-TYPE TRANSCRIPTIONAL REGULATOR"/>
    <property type="match status" value="1"/>
</dbReference>